<comment type="caution">
    <text evidence="1">The sequence shown here is derived from an EMBL/GenBank/DDBJ whole genome shotgun (WGS) entry which is preliminary data.</text>
</comment>
<protein>
    <submittedName>
        <fullName evidence="1">Uncharacterized protein</fullName>
    </submittedName>
</protein>
<organism evidence="1 2">
    <name type="scientific">Rhizoctonia solani</name>
    <dbReference type="NCBI Taxonomy" id="456999"/>
    <lineage>
        <taxon>Eukaryota</taxon>
        <taxon>Fungi</taxon>
        <taxon>Dikarya</taxon>
        <taxon>Basidiomycota</taxon>
        <taxon>Agaricomycotina</taxon>
        <taxon>Agaricomycetes</taxon>
        <taxon>Cantharellales</taxon>
        <taxon>Ceratobasidiaceae</taxon>
        <taxon>Rhizoctonia</taxon>
    </lineage>
</organism>
<proteinExistence type="predicted"/>
<reference evidence="1" key="1">
    <citation type="submission" date="2020-09" db="EMBL/GenBank/DDBJ databases">
        <title>Comparative genome analyses of four rice-infecting Rhizoctonia solani isolates reveal extensive enrichment of homogalacturonan modification genes.</title>
        <authorList>
            <person name="Lee D.-Y."/>
            <person name="Jeon J."/>
            <person name="Kim K.-T."/>
            <person name="Cheong K."/>
            <person name="Song H."/>
            <person name="Choi G."/>
            <person name="Ko J."/>
            <person name="Opiyo S.O."/>
            <person name="Zuo S."/>
            <person name="Madhav S."/>
            <person name="Lee Y.-H."/>
            <person name="Wang G.-L."/>
        </authorList>
    </citation>
    <scope>NUCLEOTIDE SEQUENCE</scope>
    <source>
        <strain evidence="1">AG1-IA B2</strain>
    </source>
</reference>
<dbReference type="AlphaFoldDB" id="A0A8H7M7T8"/>
<gene>
    <name evidence="1" type="ORF">RHS01_04231</name>
</gene>
<dbReference type="EMBL" id="JACYCF010000006">
    <property type="protein sequence ID" value="KAF8756660.1"/>
    <property type="molecule type" value="Genomic_DNA"/>
</dbReference>
<name>A0A8H7M7T8_9AGAM</name>
<evidence type="ECO:0000313" key="2">
    <source>
        <dbReference type="Proteomes" id="UP000614334"/>
    </source>
</evidence>
<dbReference type="Proteomes" id="UP000614334">
    <property type="component" value="Unassembled WGS sequence"/>
</dbReference>
<accession>A0A8H7M7T8</accession>
<evidence type="ECO:0000313" key="1">
    <source>
        <dbReference type="EMBL" id="KAF8756660.1"/>
    </source>
</evidence>
<sequence length="191" mass="22593">MSTRAGYMITLEHLREFHRLRHPEVSMDDSFVPPGFPVYEIIRKYKLYKFFDIGPVVLPGKPEMIWDQEKTTINPNYSAIMFTRRLEVEDLEVWLPPRVRPGKFDDLRAGDLLRKCGLVVSEWVVLYTPEGNLLAAKYVCDPMAMIPIPQWLEDPKGLWFRTRRKAQLPPLYSTFYSLNRFMYRKEVCPFV</sequence>